<reference evidence="6" key="1">
    <citation type="submission" date="2023-04" db="EMBL/GenBank/DDBJ databases">
        <title>Phytophthora fragariaefolia NBRC 109709.</title>
        <authorList>
            <person name="Ichikawa N."/>
            <person name="Sato H."/>
            <person name="Tonouchi N."/>
        </authorList>
    </citation>
    <scope>NUCLEOTIDE SEQUENCE</scope>
    <source>
        <strain evidence="6">NBRC 109709</strain>
    </source>
</reference>
<dbReference type="InterPro" id="IPR050863">
    <property type="entry name" value="CenT-Element_Derived"/>
</dbReference>
<keyword evidence="2 3" id="KW-0539">Nucleus</keyword>
<dbReference type="Gene3D" id="1.10.10.60">
    <property type="entry name" value="Homeodomain-like"/>
    <property type="match status" value="2"/>
</dbReference>
<dbReference type="Pfam" id="PF04218">
    <property type="entry name" value="CENP-B_N"/>
    <property type="match status" value="1"/>
</dbReference>
<dbReference type="Proteomes" id="UP001165121">
    <property type="component" value="Unassembled WGS sequence"/>
</dbReference>
<feature type="DNA-binding region" description="H-T-H motif" evidence="3">
    <location>
        <begin position="41"/>
        <end position="61"/>
    </location>
</feature>
<evidence type="ECO:0000313" key="6">
    <source>
        <dbReference type="EMBL" id="GMF32643.1"/>
    </source>
</evidence>
<name>A0A9W6X6Q1_9STRA</name>
<keyword evidence="1 3" id="KW-0238">DNA-binding</keyword>
<evidence type="ECO:0000256" key="2">
    <source>
        <dbReference type="ARBA" id="ARBA00023242"/>
    </source>
</evidence>
<comment type="subcellular location">
    <subcellularLocation>
        <location evidence="3">Nucleus</location>
    </subcellularLocation>
</comment>
<evidence type="ECO:0000256" key="3">
    <source>
        <dbReference type="PROSITE-ProRule" id="PRU00320"/>
    </source>
</evidence>
<dbReference type="GO" id="GO:0003677">
    <property type="term" value="F:DNA binding"/>
    <property type="evidence" value="ECO:0007669"/>
    <property type="project" value="UniProtKB-UniRule"/>
</dbReference>
<feature type="domain" description="HTH psq-type" evidence="4">
    <location>
        <begin position="14"/>
        <end position="65"/>
    </location>
</feature>
<evidence type="ECO:0000259" key="4">
    <source>
        <dbReference type="PROSITE" id="PS50960"/>
    </source>
</evidence>
<gene>
    <name evidence="6" type="ORF">Pfra01_000782200</name>
</gene>
<sequence>MSEDAAAMEPAPRASAKRKRVVLSIHDKQQVLQRLEGGEPPVAIARAFGISRQQVSDIKKNRERIVAFCVDAKHLSTLKRKTLRASSEYHPGVEQELYRWLVRQRRLGRHVAADALASKAADLFALYAAHGAHTPFKAVAIWLRHFKKAHGIKTLADDELSHLPEQFVPAMEMTRPGDVAATPSQPLAADAVAMTLSIGTPVTPSPPLPSGNYFINTTGHGLAPPIAGGANGISMTTTTSAAGVSAALDMNTYIHEIGVQASGQQLQVHVGGPTASLQTTASMVQQLNAQLARFEQDMAAKLDYLDDRVTKLCLLALPARLS</sequence>
<dbReference type="InterPro" id="IPR006600">
    <property type="entry name" value="HTH_CenpB_DNA-bd_dom"/>
</dbReference>
<dbReference type="SMART" id="SM00674">
    <property type="entry name" value="CENPB"/>
    <property type="match status" value="1"/>
</dbReference>
<dbReference type="PROSITE" id="PS51253">
    <property type="entry name" value="HTH_CENPB"/>
    <property type="match status" value="1"/>
</dbReference>
<feature type="domain" description="HTH CENPB-type" evidence="5">
    <location>
        <begin position="81"/>
        <end position="156"/>
    </location>
</feature>
<dbReference type="Pfam" id="PF03221">
    <property type="entry name" value="HTH_Tnp_Tc5"/>
    <property type="match status" value="1"/>
</dbReference>
<dbReference type="PROSITE" id="PS50960">
    <property type="entry name" value="HTH_PSQ"/>
    <property type="match status" value="1"/>
</dbReference>
<evidence type="ECO:0000313" key="7">
    <source>
        <dbReference type="Proteomes" id="UP001165121"/>
    </source>
</evidence>
<protein>
    <submittedName>
        <fullName evidence="6">Unnamed protein product</fullName>
    </submittedName>
</protein>
<dbReference type="SUPFAM" id="SSF46689">
    <property type="entry name" value="Homeodomain-like"/>
    <property type="match status" value="1"/>
</dbReference>
<dbReference type="PANTHER" id="PTHR19303:SF73">
    <property type="entry name" value="PROTEIN PDC2"/>
    <property type="match status" value="1"/>
</dbReference>
<accession>A0A9W6X6Q1</accession>
<proteinExistence type="predicted"/>
<organism evidence="6 7">
    <name type="scientific">Phytophthora fragariaefolia</name>
    <dbReference type="NCBI Taxonomy" id="1490495"/>
    <lineage>
        <taxon>Eukaryota</taxon>
        <taxon>Sar</taxon>
        <taxon>Stramenopiles</taxon>
        <taxon>Oomycota</taxon>
        <taxon>Peronosporomycetes</taxon>
        <taxon>Peronosporales</taxon>
        <taxon>Peronosporaceae</taxon>
        <taxon>Phytophthora</taxon>
    </lineage>
</organism>
<dbReference type="EMBL" id="BSXT01000705">
    <property type="protein sequence ID" value="GMF32643.1"/>
    <property type="molecule type" value="Genomic_DNA"/>
</dbReference>
<dbReference type="GO" id="GO:0005634">
    <property type="term" value="C:nucleus"/>
    <property type="evidence" value="ECO:0007669"/>
    <property type="project" value="UniProtKB-SubCell"/>
</dbReference>
<evidence type="ECO:0000256" key="1">
    <source>
        <dbReference type="ARBA" id="ARBA00023125"/>
    </source>
</evidence>
<dbReference type="PANTHER" id="PTHR19303">
    <property type="entry name" value="TRANSPOSON"/>
    <property type="match status" value="1"/>
</dbReference>
<keyword evidence="7" id="KW-1185">Reference proteome</keyword>
<dbReference type="InterPro" id="IPR009057">
    <property type="entry name" value="Homeodomain-like_sf"/>
</dbReference>
<comment type="caution">
    <text evidence="6">The sequence shown here is derived from an EMBL/GenBank/DDBJ whole genome shotgun (WGS) entry which is preliminary data.</text>
</comment>
<dbReference type="OrthoDB" id="5919228at2759"/>
<evidence type="ECO:0000259" key="5">
    <source>
        <dbReference type="PROSITE" id="PS51253"/>
    </source>
</evidence>
<dbReference type="InterPro" id="IPR007889">
    <property type="entry name" value="HTH_Psq"/>
</dbReference>
<dbReference type="AlphaFoldDB" id="A0A9W6X6Q1"/>